<keyword evidence="3" id="KW-1133">Transmembrane helix</keyword>
<feature type="compositionally biased region" description="Polar residues" evidence="2">
    <location>
        <begin position="21"/>
        <end position="31"/>
    </location>
</feature>
<feature type="domain" description="p-hydroxybenzoic acid efflux pump subunit AaeA-like beta-barrel" evidence="6">
    <location>
        <begin position="297"/>
        <end position="389"/>
    </location>
</feature>
<dbReference type="Gene3D" id="2.40.50.100">
    <property type="match status" value="1"/>
</dbReference>
<protein>
    <submittedName>
        <fullName evidence="7">HlyD family secretion protein</fullName>
    </submittedName>
</protein>
<dbReference type="InterPro" id="IPR058625">
    <property type="entry name" value="MdtA-like_BSH"/>
</dbReference>
<reference evidence="7 8" key="1">
    <citation type="submission" date="2018-11" db="EMBL/GenBank/DDBJ databases">
        <title>Erythrobacter spongiae sp. nov., isolated from a marine sponge.</title>
        <authorList>
            <person name="Zhuang L."/>
            <person name="Luo L."/>
        </authorList>
    </citation>
    <scope>NUCLEOTIDE SEQUENCE [LARGE SCALE GENOMIC DNA]</scope>
    <source>
        <strain evidence="7 8">HN-E23</strain>
    </source>
</reference>
<sequence length="404" mass="42618">MCEHLASAFRFETNPAKDGPLSQTDTESPTETAPDGAADDTAKAPRPSPLKRRGVRITLLVIALGVLALGGYWLTAYLTNGRYMVSTDDAYMQADTVVVSPRVGGYVRDVFVEENEQVAAGDPLFRIDQADYEAQVAQAQAQIDAARADAAGLGAQISEQQAAVERARANLASARADLRFAREEEQRYAPLAETGAVARETYAQKRSQRDSAQAAVAAAQAELTAAIRRIGTLRAQVGQAQARAEGGEAQRSAANTDLGSTIVRASIAGRVGNKTVQLGQLVQPGTRTMSIVPVGQIYVTANFKETQLGEIRPGQRATVEIDALGGREIAGRVDSFAPGTGAQFSLLPPENATGNFTKIVQRVPVRIAIDPPADLRSVLVPGLSVVVTVDTRTGGGAAAERAAR</sequence>
<dbReference type="InterPro" id="IPR058624">
    <property type="entry name" value="MdtA-like_HH"/>
</dbReference>
<keyword evidence="3" id="KW-0472">Membrane</keyword>
<organism evidence="7 8">
    <name type="scientific">Aurantiacibacter spongiae</name>
    <dbReference type="NCBI Taxonomy" id="2488860"/>
    <lineage>
        <taxon>Bacteria</taxon>
        <taxon>Pseudomonadati</taxon>
        <taxon>Pseudomonadota</taxon>
        <taxon>Alphaproteobacteria</taxon>
        <taxon>Sphingomonadales</taxon>
        <taxon>Erythrobacteraceae</taxon>
        <taxon>Aurantiacibacter</taxon>
    </lineage>
</organism>
<dbReference type="OrthoDB" id="9811754at2"/>
<dbReference type="InterPro" id="IPR050739">
    <property type="entry name" value="MFP"/>
</dbReference>
<name>A0A3N5CYA2_9SPHN</name>
<feature type="coiled-coil region" evidence="1">
    <location>
        <begin position="129"/>
        <end position="229"/>
    </location>
</feature>
<evidence type="ECO:0000256" key="1">
    <source>
        <dbReference type="SAM" id="Coils"/>
    </source>
</evidence>
<evidence type="ECO:0000259" key="5">
    <source>
        <dbReference type="Pfam" id="PF25917"/>
    </source>
</evidence>
<evidence type="ECO:0000313" key="7">
    <source>
        <dbReference type="EMBL" id="RPF71639.1"/>
    </source>
</evidence>
<dbReference type="Proteomes" id="UP000275232">
    <property type="component" value="Unassembled WGS sequence"/>
</dbReference>
<evidence type="ECO:0000313" key="8">
    <source>
        <dbReference type="Proteomes" id="UP000275232"/>
    </source>
</evidence>
<dbReference type="PANTHER" id="PTHR30386:SF24">
    <property type="entry name" value="MULTIDRUG RESISTANCE EFFLUX PUMP"/>
    <property type="match status" value="1"/>
</dbReference>
<dbReference type="InterPro" id="IPR058634">
    <property type="entry name" value="AaeA-lik-b-barrel"/>
</dbReference>
<feature type="domain" description="Multidrug resistance protein MdtA-like barrel-sandwich hybrid" evidence="5">
    <location>
        <begin position="96"/>
        <end position="292"/>
    </location>
</feature>
<dbReference type="GO" id="GO:0055085">
    <property type="term" value="P:transmembrane transport"/>
    <property type="evidence" value="ECO:0007669"/>
    <property type="project" value="InterPro"/>
</dbReference>
<feature type="region of interest" description="Disordered" evidence="2">
    <location>
        <begin position="12"/>
        <end position="49"/>
    </location>
</feature>
<feature type="domain" description="Multidrug resistance protein MdtA-like alpha-helical hairpin" evidence="4">
    <location>
        <begin position="165"/>
        <end position="226"/>
    </location>
</feature>
<dbReference type="EMBL" id="RPFZ01000001">
    <property type="protein sequence ID" value="RPF71639.1"/>
    <property type="molecule type" value="Genomic_DNA"/>
</dbReference>
<keyword evidence="1" id="KW-0175">Coiled coil</keyword>
<accession>A0A3N5CYA2</accession>
<keyword evidence="8" id="KW-1185">Reference proteome</keyword>
<dbReference type="Pfam" id="PF25876">
    <property type="entry name" value="HH_MFP_RND"/>
    <property type="match status" value="1"/>
</dbReference>
<dbReference type="Pfam" id="PF25963">
    <property type="entry name" value="Beta-barrel_AAEA"/>
    <property type="match status" value="1"/>
</dbReference>
<dbReference type="Gene3D" id="2.40.30.170">
    <property type="match status" value="1"/>
</dbReference>
<evidence type="ECO:0000256" key="2">
    <source>
        <dbReference type="SAM" id="MobiDB-lite"/>
    </source>
</evidence>
<dbReference type="Pfam" id="PF25917">
    <property type="entry name" value="BSH_RND"/>
    <property type="match status" value="1"/>
</dbReference>
<dbReference type="SUPFAM" id="SSF111369">
    <property type="entry name" value="HlyD-like secretion proteins"/>
    <property type="match status" value="3"/>
</dbReference>
<evidence type="ECO:0000259" key="6">
    <source>
        <dbReference type="Pfam" id="PF25963"/>
    </source>
</evidence>
<gene>
    <name evidence="7" type="ORF">EG799_08415</name>
</gene>
<feature type="transmembrane region" description="Helical" evidence="3">
    <location>
        <begin position="55"/>
        <end position="74"/>
    </location>
</feature>
<evidence type="ECO:0000259" key="4">
    <source>
        <dbReference type="Pfam" id="PF25876"/>
    </source>
</evidence>
<proteinExistence type="predicted"/>
<evidence type="ECO:0000256" key="3">
    <source>
        <dbReference type="SAM" id="Phobius"/>
    </source>
</evidence>
<comment type="caution">
    <text evidence="7">The sequence shown here is derived from an EMBL/GenBank/DDBJ whole genome shotgun (WGS) entry which is preliminary data.</text>
</comment>
<dbReference type="PANTHER" id="PTHR30386">
    <property type="entry name" value="MEMBRANE FUSION SUBUNIT OF EMRAB-TOLC MULTIDRUG EFFLUX PUMP"/>
    <property type="match status" value="1"/>
</dbReference>
<dbReference type="AlphaFoldDB" id="A0A3N5CYA2"/>
<keyword evidence="3" id="KW-0812">Transmembrane</keyword>
<dbReference type="Gene3D" id="1.10.287.470">
    <property type="entry name" value="Helix hairpin bin"/>
    <property type="match status" value="1"/>
</dbReference>